<protein>
    <submittedName>
        <fullName evidence="2">Uncharacterized protein</fullName>
    </submittedName>
</protein>
<dbReference type="AlphaFoldDB" id="A0A6C0HXV7"/>
<accession>A0A6C0HXV7</accession>
<evidence type="ECO:0000256" key="1">
    <source>
        <dbReference type="SAM" id="Phobius"/>
    </source>
</evidence>
<sequence length="212" mass="23356">MSIFQSVSTEEDRNYPYHKFIKTPAEMGSSNAGTLTALGKDIGAMGAYVDVLTTGDSRAHVGGVKALGNKYFMKTGAMCNAPNGKQPRYIFVNNIPDGTFAGKGLVPGAIENITYINPLKLFTAFSQGTSCQQITMETRDIKNATKTESQYVLNDDIASYNACWFKNKKNPVTNEKCREGMTMPKDTTTQLYYVGLGVVGIYILHRLLHKRI</sequence>
<dbReference type="EMBL" id="MN740041">
    <property type="protein sequence ID" value="QHT85322.1"/>
    <property type="molecule type" value="Genomic_DNA"/>
</dbReference>
<evidence type="ECO:0000313" key="2">
    <source>
        <dbReference type="EMBL" id="QHT85322.1"/>
    </source>
</evidence>
<organism evidence="2">
    <name type="scientific">viral metagenome</name>
    <dbReference type="NCBI Taxonomy" id="1070528"/>
    <lineage>
        <taxon>unclassified sequences</taxon>
        <taxon>metagenomes</taxon>
        <taxon>organismal metagenomes</taxon>
    </lineage>
</organism>
<keyword evidence="1" id="KW-0472">Membrane</keyword>
<reference evidence="2" key="1">
    <citation type="journal article" date="2020" name="Nature">
        <title>Giant virus diversity and host interactions through global metagenomics.</title>
        <authorList>
            <person name="Schulz F."/>
            <person name="Roux S."/>
            <person name="Paez-Espino D."/>
            <person name="Jungbluth S."/>
            <person name="Walsh D.A."/>
            <person name="Denef V.J."/>
            <person name="McMahon K.D."/>
            <person name="Konstantinidis K.T."/>
            <person name="Eloe-Fadrosh E.A."/>
            <person name="Kyrpides N.C."/>
            <person name="Woyke T."/>
        </authorList>
    </citation>
    <scope>NUCLEOTIDE SEQUENCE</scope>
    <source>
        <strain evidence="2">GVMAG-M-3300023184-17</strain>
    </source>
</reference>
<feature type="transmembrane region" description="Helical" evidence="1">
    <location>
        <begin position="191"/>
        <end position="208"/>
    </location>
</feature>
<proteinExistence type="predicted"/>
<keyword evidence="1" id="KW-1133">Transmembrane helix</keyword>
<keyword evidence="1" id="KW-0812">Transmembrane</keyword>
<name>A0A6C0HXV7_9ZZZZ</name>